<feature type="domain" description="HTH OST-type" evidence="7">
    <location>
        <begin position="3"/>
        <end position="74"/>
    </location>
</feature>
<dbReference type="CDD" id="cd09972">
    <property type="entry name" value="LOTUS_TDRD_OSKAR"/>
    <property type="match status" value="1"/>
</dbReference>
<protein>
    <submittedName>
        <fullName evidence="9">Tudor domain-containing protein 7 isoform X2</fullName>
    </submittedName>
</protein>
<evidence type="ECO:0000256" key="5">
    <source>
        <dbReference type="SAM" id="MobiDB-lite"/>
    </source>
</evidence>
<evidence type="ECO:0000256" key="2">
    <source>
        <dbReference type="ARBA" id="ARBA00022490"/>
    </source>
</evidence>
<keyword evidence="3" id="KW-0677">Repeat</keyword>
<evidence type="ECO:0000313" key="8">
    <source>
        <dbReference type="Proteomes" id="UP000301870"/>
    </source>
</evidence>
<feature type="region of interest" description="Disordered" evidence="5">
    <location>
        <begin position="86"/>
        <end position="207"/>
    </location>
</feature>
<feature type="compositionally biased region" description="Low complexity" evidence="5">
    <location>
        <begin position="114"/>
        <end position="130"/>
    </location>
</feature>
<evidence type="ECO:0000313" key="9">
    <source>
        <dbReference type="RefSeq" id="XP_022821443.1"/>
    </source>
</evidence>
<keyword evidence="8" id="KW-1185">Reference proteome</keyword>
<evidence type="ECO:0000256" key="4">
    <source>
        <dbReference type="ARBA" id="ARBA00022871"/>
    </source>
</evidence>
<dbReference type="RefSeq" id="XP_022821443.1">
    <property type="nucleotide sequence ID" value="XM_022965675.1"/>
</dbReference>
<dbReference type="GO" id="GO:0030154">
    <property type="term" value="P:cell differentiation"/>
    <property type="evidence" value="ECO:0007669"/>
    <property type="project" value="UniProtKB-ARBA"/>
</dbReference>
<dbReference type="SMART" id="SM00333">
    <property type="entry name" value="TUDOR"/>
    <property type="match status" value="2"/>
</dbReference>
<dbReference type="GO" id="GO:0007283">
    <property type="term" value="P:spermatogenesis"/>
    <property type="evidence" value="ECO:0007669"/>
    <property type="project" value="UniProtKB-KW"/>
</dbReference>
<dbReference type="Proteomes" id="UP000301870">
    <property type="component" value="Chromosome 16"/>
</dbReference>
<reference evidence="9" key="1">
    <citation type="submission" date="2025-08" db="UniProtKB">
        <authorList>
            <consortium name="RefSeq"/>
        </authorList>
    </citation>
    <scope>IDENTIFICATION</scope>
    <source>
        <strain evidence="9">Ishihara</strain>
        <tissue evidence="9">Whole body</tissue>
    </source>
</reference>
<evidence type="ECO:0000259" key="6">
    <source>
        <dbReference type="PROSITE" id="PS50304"/>
    </source>
</evidence>
<dbReference type="CTD" id="37304"/>
<dbReference type="Gene3D" id="2.30.30.140">
    <property type="match status" value="2"/>
</dbReference>
<keyword evidence="2" id="KW-0963">Cytoplasm</keyword>
<name>A0A9J7IND4_SPOLT</name>
<feature type="domain" description="Tudor" evidence="6">
    <location>
        <begin position="870"/>
        <end position="929"/>
    </location>
</feature>
<evidence type="ECO:0000259" key="7">
    <source>
        <dbReference type="PROSITE" id="PS51644"/>
    </source>
</evidence>
<feature type="compositionally biased region" description="Basic and acidic residues" evidence="5">
    <location>
        <begin position="195"/>
        <end position="207"/>
    </location>
</feature>
<keyword evidence="4" id="KW-0744">Spermatogenesis</keyword>
<dbReference type="PANTHER" id="PTHR22948">
    <property type="entry name" value="TUDOR DOMAIN CONTAINING PROTEIN"/>
    <property type="match status" value="1"/>
</dbReference>
<evidence type="ECO:0000256" key="1">
    <source>
        <dbReference type="ARBA" id="ARBA00004496"/>
    </source>
</evidence>
<dbReference type="PROSITE" id="PS51644">
    <property type="entry name" value="HTH_OST"/>
    <property type="match status" value="1"/>
</dbReference>
<dbReference type="Gene3D" id="2.40.50.90">
    <property type="match status" value="2"/>
</dbReference>
<dbReference type="InterPro" id="IPR041966">
    <property type="entry name" value="LOTUS-like"/>
</dbReference>
<dbReference type="AlphaFoldDB" id="A0A9J7IND4"/>
<sequence length="1018" mass="112288">MADKEQVIQALRATLISVKGALTIKQCNRDYRELQGEWIPFKKLGYSSLDKLFLDVPGFKVTQANGEWYVDAIASQETQHIAAMVSRQKSSKRAPKLSYPNRFPKKQGSWRKPSSGYGSNYNSQYSNQYYRAKSSTPFNNNTQHYKTNKYNSSKSNETKLTSNIKQTTKTANDHVDKILKSSNSSQSLRESNNTHNEELKQAVRSNNDMDVKLSTKVSASQRLSNLRDRLNTVDLIPLQLPAANNECLVGGSYSVSSYPDSSPSEDLAKEVGAVKLLSAIESSEAGGKPTSSSSNAIVYLTELVSEHEAGLWANTVPHLYREKYQENLPSNWQELVENCPKIIKDRVFNGQLVLLPNKEEVPIPPLETTIYDDSMDSDLPPLQFPDDDFWNVFVTVANSTLEIWLRIIGSQYSDTFETLLIDMAKYYEHGGSPVDKSMLIKNAWYAVNLDDGGWQRAKILEIEEDSATVFLGDHGDDDVVYIHKIKILEPQFRKLPAQAILCRLEGAEELAASTLGAELVRRRLPGEVLVAAPGPRHDPTDPSVAVVLYDTSTQRDLNLNKEIIHDFCIAGAFTITQKPCEVEVGCVTEEGRVWVSRAGGAALVQGALALLTAGPYRRPLPAAPQAPAPNSTTLYIVRTLAGDWVRCTIISGLDGEGTVRTQLVDSGLILRAPLSSLVPLQSFSPALNAFPPQAVSVRLGPAERAAGGMVPRLRELLLGARVLCRALPAAGGAGGAPAIPHVELFVRTGPQNILASVNNAILMEYDYLQHGKLKENDNNTTNHVEALHRKKERIFRSLSMAGEERPSSGSALPPPPLPAPGQCFDVYIAMAANPWNFVVQPNSTRHTLQTMMSSLQTECPKLTELDAPVNPVSGELYTVYYDKDASWYRVTIAGTVSSEMVSVYFCDYGDLALFATKALRPVPPGAPLARSLPPQAIKARLFDVWPLHQDWTVEDCIRFQELCVEQQFVGICKDVGKDPLNPNEPLLTLDLIDTSTDEDIYINKQLVTEGRARLTSTS</sequence>
<dbReference type="InterPro" id="IPR035437">
    <property type="entry name" value="SNase_OB-fold_sf"/>
</dbReference>
<proteinExistence type="predicted"/>
<feature type="compositionally biased region" description="Polar residues" evidence="5">
    <location>
        <begin position="133"/>
        <end position="170"/>
    </location>
</feature>
<evidence type="ECO:0000256" key="3">
    <source>
        <dbReference type="ARBA" id="ARBA00022737"/>
    </source>
</evidence>
<keyword evidence="4" id="KW-0221">Differentiation</keyword>
<dbReference type="PROSITE" id="PS50304">
    <property type="entry name" value="TUDOR"/>
    <property type="match status" value="1"/>
</dbReference>
<organism evidence="8 9">
    <name type="scientific">Spodoptera litura</name>
    <name type="common">Asian cotton leafworm</name>
    <dbReference type="NCBI Taxonomy" id="69820"/>
    <lineage>
        <taxon>Eukaryota</taxon>
        <taxon>Metazoa</taxon>
        <taxon>Ecdysozoa</taxon>
        <taxon>Arthropoda</taxon>
        <taxon>Hexapoda</taxon>
        <taxon>Insecta</taxon>
        <taxon>Pterygota</taxon>
        <taxon>Neoptera</taxon>
        <taxon>Endopterygota</taxon>
        <taxon>Lepidoptera</taxon>
        <taxon>Glossata</taxon>
        <taxon>Ditrysia</taxon>
        <taxon>Noctuoidea</taxon>
        <taxon>Noctuidae</taxon>
        <taxon>Amphipyrinae</taxon>
        <taxon>Spodoptera</taxon>
    </lineage>
</organism>
<dbReference type="PANTHER" id="PTHR22948:SF77">
    <property type="entry name" value="SERINE_THREONINE-PROTEIN KINASE 31-LIKE ISOFORM X1"/>
    <property type="match status" value="1"/>
</dbReference>
<dbReference type="Gene3D" id="3.30.420.610">
    <property type="entry name" value="LOTUS domain-like"/>
    <property type="match status" value="2"/>
</dbReference>
<feature type="compositionally biased region" description="Low complexity" evidence="5">
    <location>
        <begin position="181"/>
        <end position="193"/>
    </location>
</feature>
<dbReference type="InterPro" id="IPR050621">
    <property type="entry name" value="Tudor_domain_containing"/>
</dbReference>
<dbReference type="GeneID" id="111352950"/>
<dbReference type="InterPro" id="IPR025605">
    <property type="entry name" value="OST-HTH/LOTUS_dom"/>
</dbReference>
<comment type="subcellular location">
    <subcellularLocation>
        <location evidence="1">Cytoplasm</location>
    </subcellularLocation>
</comment>
<dbReference type="GO" id="GO:0005737">
    <property type="term" value="C:cytoplasm"/>
    <property type="evidence" value="ECO:0007669"/>
    <property type="project" value="UniProtKB-SubCell"/>
</dbReference>
<accession>A0A9J7IND4</accession>
<gene>
    <name evidence="9" type="primary">LOC111352950</name>
</gene>
<dbReference type="Pfam" id="PF00567">
    <property type="entry name" value="TUDOR"/>
    <property type="match status" value="2"/>
</dbReference>
<dbReference type="Pfam" id="PF12872">
    <property type="entry name" value="OST-HTH"/>
    <property type="match status" value="1"/>
</dbReference>
<dbReference type="SUPFAM" id="SSF63748">
    <property type="entry name" value="Tudor/PWWP/MBT"/>
    <property type="match status" value="2"/>
</dbReference>
<dbReference type="InterPro" id="IPR002999">
    <property type="entry name" value="Tudor"/>
</dbReference>